<dbReference type="GO" id="GO:0004065">
    <property type="term" value="F:arylsulfatase activity"/>
    <property type="evidence" value="ECO:0007669"/>
    <property type="project" value="TreeGrafter"/>
</dbReference>
<dbReference type="PANTHER" id="PTHR42693:SF27">
    <property type="entry name" value="ARYLSULFATASE B [PRECURSOR]"/>
    <property type="match status" value="1"/>
</dbReference>
<dbReference type="SUPFAM" id="SSF53649">
    <property type="entry name" value="Alkaline phosphatase-like"/>
    <property type="match status" value="1"/>
</dbReference>
<protein>
    <recommendedName>
        <fullName evidence="2">Sulfatase N-terminal domain-containing protein</fullName>
    </recommendedName>
</protein>
<dbReference type="InterPro" id="IPR000917">
    <property type="entry name" value="Sulfatase_N"/>
</dbReference>
<dbReference type="InterPro" id="IPR017850">
    <property type="entry name" value="Alkaline_phosphatase_core_sf"/>
</dbReference>
<gene>
    <name evidence="3" type="ORF">LCGC14_1880880</name>
</gene>
<evidence type="ECO:0000259" key="2">
    <source>
        <dbReference type="Pfam" id="PF00884"/>
    </source>
</evidence>
<dbReference type="Pfam" id="PF00884">
    <property type="entry name" value="Sulfatase"/>
    <property type="match status" value="1"/>
</dbReference>
<comment type="caution">
    <text evidence="3">The sequence shown here is derived from an EMBL/GenBank/DDBJ whole genome shotgun (WGS) entry which is preliminary data.</text>
</comment>
<dbReference type="PANTHER" id="PTHR42693">
    <property type="entry name" value="ARYLSULFATASE FAMILY MEMBER"/>
    <property type="match status" value="1"/>
</dbReference>
<dbReference type="InterPro" id="IPR050738">
    <property type="entry name" value="Sulfatase"/>
</dbReference>
<reference evidence="3" key="1">
    <citation type="journal article" date="2015" name="Nature">
        <title>Complex archaea that bridge the gap between prokaryotes and eukaryotes.</title>
        <authorList>
            <person name="Spang A."/>
            <person name="Saw J.H."/>
            <person name="Jorgensen S.L."/>
            <person name="Zaremba-Niedzwiedzka K."/>
            <person name="Martijn J."/>
            <person name="Lind A.E."/>
            <person name="van Eijk R."/>
            <person name="Schleper C."/>
            <person name="Guy L."/>
            <person name="Ettema T.J."/>
        </authorList>
    </citation>
    <scope>NUCLEOTIDE SEQUENCE</scope>
</reference>
<name>A0A0F9GQK8_9ZZZZ</name>
<dbReference type="Gene3D" id="3.40.720.10">
    <property type="entry name" value="Alkaline Phosphatase, subunit A"/>
    <property type="match status" value="1"/>
</dbReference>
<dbReference type="EMBL" id="LAZR01019364">
    <property type="protein sequence ID" value="KKL92821.1"/>
    <property type="molecule type" value="Genomic_DNA"/>
</dbReference>
<evidence type="ECO:0000313" key="3">
    <source>
        <dbReference type="EMBL" id="KKL92821.1"/>
    </source>
</evidence>
<evidence type="ECO:0000256" key="1">
    <source>
        <dbReference type="ARBA" id="ARBA00008779"/>
    </source>
</evidence>
<sequence>MSSSSRPNIVFILTDQQSASMMGCAGNGYLSTPAMDRLAAEGVRFDRAYCTNPVCMPSRFSLMTGRMSSEIDLRGNSASHIPAIPERIKRTALGWLLRDAGYDVAYGGKVHLPHLSPEDLGFEFITPDQRDGLAKTSADYIRRQRARKKP</sequence>
<comment type="similarity">
    <text evidence="1">Belongs to the sulfatase family.</text>
</comment>
<dbReference type="AlphaFoldDB" id="A0A0F9GQK8"/>
<accession>A0A0F9GQK8</accession>
<feature type="non-terminal residue" evidence="3">
    <location>
        <position position="150"/>
    </location>
</feature>
<feature type="domain" description="Sulfatase N-terminal" evidence="2">
    <location>
        <begin position="7"/>
        <end position="123"/>
    </location>
</feature>
<proteinExistence type="inferred from homology"/>
<organism evidence="3">
    <name type="scientific">marine sediment metagenome</name>
    <dbReference type="NCBI Taxonomy" id="412755"/>
    <lineage>
        <taxon>unclassified sequences</taxon>
        <taxon>metagenomes</taxon>
        <taxon>ecological metagenomes</taxon>
    </lineage>
</organism>